<evidence type="ECO:0000313" key="3">
    <source>
        <dbReference type="EMBL" id="KAG6954818.1"/>
    </source>
</evidence>
<keyword evidence="1" id="KW-0862">Zinc</keyword>
<dbReference type="AlphaFoldDB" id="A0A8J5MEU3"/>
<dbReference type="EMBL" id="JAENGY010000916">
    <property type="protein sequence ID" value="KAG6954818.1"/>
    <property type="molecule type" value="Genomic_DNA"/>
</dbReference>
<evidence type="ECO:0000313" key="4">
    <source>
        <dbReference type="Proteomes" id="UP000709295"/>
    </source>
</evidence>
<comment type="caution">
    <text evidence="3">The sequence shown here is derived from an EMBL/GenBank/DDBJ whole genome shotgun (WGS) entry which is preliminary data.</text>
</comment>
<evidence type="ECO:0000256" key="1">
    <source>
        <dbReference type="PROSITE-ProRule" id="PRU00325"/>
    </source>
</evidence>
<sequence length="410" mass="46674">MDHSDSIASAYKEHWPDIVLLNCWPHLAGNLPKKKTLLTDVERYEGILKSQFYYLHKAHNASHFLVLSTLITKNWLSLGENVVVSWFKEEYLSATWKLWYYTASRSPGVTPNQNAIGSHNRDIKRVVDPNLYASTKVVMNLIPKPITPYAEGPVPIECARKAHILTENGNFWPLINRQRSKVTAILFNIRAVMIGGKAVNPTPIDADRTQMYVDSRKGRQNQEDGAEQVEQHYLTLHLVQLRSDESFEHNWSWSEKEVLTIRRKMLCDCKGFYETGWICAHILATLAINDEFTPPLAAEIVTRSKTTRPSTKNAGGETKSGQYSVPKLIEKLTSSPGSVIEWYVLIRRESLGGSGAKNFTGVIRPWEEGDEKYFWVVGFDHGAAPDAELDIEELAEILNYTYPEKYDFIQ</sequence>
<feature type="domain" description="SWIM-type" evidence="2">
    <location>
        <begin position="259"/>
        <end position="290"/>
    </location>
</feature>
<reference evidence="3" key="1">
    <citation type="submission" date="2021-01" db="EMBL/GenBank/DDBJ databases">
        <title>Phytophthora aleatoria, a newly-described species from Pinus radiata is distinct from Phytophthora cactorum isolates based on comparative genomics.</title>
        <authorList>
            <person name="Mcdougal R."/>
            <person name="Panda P."/>
            <person name="Williams N."/>
            <person name="Studholme D.J."/>
        </authorList>
    </citation>
    <scope>NUCLEOTIDE SEQUENCE</scope>
    <source>
        <strain evidence="3">NZFS 4037</strain>
    </source>
</reference>
<proteinExistence type="predicted"/>
<evidence type="ECO:0000259" key="2">
    <source>
        <dbReference type="PROSITE" id="PS50966"/>
    </source>
</evidence>
<dbReference type="Proteomes" id="UP000709295">
    <property type="component" value="Unassembled WGS sequence"/>
</dbReference>
<gene>
    <name evidence="3" type="ORF">JG688_00012170</name>
</gene>
<keyword evidence="1" id="KW-0863">Zinc-finger</keyword>
<dbReference type="InterPro" id="IPR007527">
    <property type="entry name" value="Znf_SWIM"/>
</dbReference>
<name>A0A8J5MEU3_9STRA</name>
<organism evidence="3 4">
    <name type="scientific">Phytophthora aleatoria</name>
    <dbReference type="NCBI Taxonomy" id="2496075"/>
    <lineage>
        <taxon>Eukaryota</taxon>
        <taxon>Sar</taxon>
        <taxon>Stramenopiles</taxon>
        <taxon>Oomycota</taxon>
        <taxon>Peronosporomycetes</taxon>
        <taxon>Peronosporales</taxon>
        <taxon>Peronosporaceae</taxon>
        <taxon>Phytophthora</taxon>
    </lineage>
</organism>
<dbReference type="GO" id="GO:0008270">
    <property type="term" value="F:zinc ion binding"/>
    <property type="evidence" value="ECO:0007669"/>
    <property type="project" value="UniProtKB-KW"/>
</dbReference>
<dbReference type="PROSITE" id="PS50966">
    <property type="entry name" value="ZF_SWIM"/>
    <property type="match status" value="1"/>
</dbReference>
<keyword evidence="4" id="KW-1185">Reference proteome</keyword>
<protein>
    <recommendedName>
        <fullName evidence="2">SWIM-type domain-containing protein</fullName>
    </recommendedName>
</protein>
<accession>A0A8J5MEU3</accession>
<keyword evidence="1" id="KW-0479">Metal-binding</keyword>